<keyword evidence="2 4" id="KW-0413">Isomerase</keyword>
<organism evidence="7">
    <name type="scientific">Caldilineaceae bacterium SB0664_bin_27</name>
    <dbReference type="NCBI Taxonomy" id="2605260"/>
    <lineage>
        <taxon>Bacteria</taxon>
        <taxon>Bacillati</taxon>
        <taxon>Chloroflexota</taxon>
        <taxon>Caldilineae</taxon>
        <taxon>Caldilineales</taxon>
        <taxon>Caldilineaceae</taxon>
    </lineage>
</organism>
<dbReference type="EMBL" id="VXRG01000168">
    <property type="protein sequence ID" value="MXY95712.1"/>
    <property type="molecule type" value="Genomic_DNA"/>
</dbReference>
<evidence type="ECO:0000256" key="2">
    <source>
        <dbReference type="ARBA" id="ARBA00023235"/>
    </source>
</evidence>
<dbReference type="Pfam" id="PF01479">
    <property type="entry name" value="S4"/>
    <property type="match status" value="1"/>
</dbReference>
<dbReference type="InterPro" id="IPR042092">
    <property type="entry name" value="PsdUridine_s_RsuA/RluB/E/F_cat"/>
</dbReference>
<dbReference type="FunFam" id="3.10.290.10:FF:000003">
    <property type="entry name" value="Pseudouridine synthase"/>
    <property type="match status" value="1"/>
</dbReference>
<evidence type="ECO:0000256" key="4">
    <source>
        <dbReference type="RuleBase" id="RU003887"/>
    </source>
</evidence>
<sequence length="298" mass="32953">MAEERLQKVLAAAGIASRRASEKLITSGRVRVDGTVVTTLGTKVDPARATVTVDGQTIRLEEDKVYFRVYKPRGLLSDIGGDTGGRRTVASLLPQGTRRVFPVGRLDLNSEGLVLLTDDGELTNKLTHPRFEHPKTYFVLVAHQPPIDALVRLREGVELESGRTAPAQVEIADELPARLILDKGVQRFGAAASDAWKSSPPEKGVWLRIVLREGKKRQIRHMAAAVGISLRRLIRWSIGPLTLEGLEPGMSKELTPGQVYALKQMVGNGSDRRRSGSRRGRAVDRSRTRRRPSPRNRR</sequence>
<dbReference type="Gene3D" id="3.30.70.1560">
    <property type="entry name" value="Alpha-L RNA-binding motif"/>
    <property type="match status" value="1"/>
</dbReference>
<dbReference type="Gene3D" id="3.10.290.10">
    <property type="entry name" value="RNA-binding S4 domain"/>
    <property type="match status" value="1"/>
</dbReference>
<evidence type="ECO:0000256" key="1">
    <source>
        <dbReference type="ARBA" id="ARBA00008348"/>
    </source>
</evidence>
<evidence type="ECO:0000256" key="3">
    <source>
        <dbReference type="PROSITE-ProRule" id="PRU00182"/>
    </source>
</evidence>
<dbReference type="InterPro" id="IPR000748">
    <property type="entry name" value="PsdUridine_synth_RsuA/RluB/E/F"/>
</dbReference>
<reference evidence="7" key="1">
    <citation type="submission" date="2019-09" db="EMBL/GenBank/DDBJ databases">
        <title>Characterisation of the sponge microbiome using genome-centric metagenomics.</title>
        <authorList>
            <person name="Engelberts J.P."/>
            <person name="Robbins S.J."/>
            <person name="De Goeij J.M."/>
            <person name="Aranda M."/>
            <person name="Bell S.C."/>
            <person name="Webster N.S."/>
        </authorList>
    </citation>
    <scope>NUCLEOTIDE SEQUENCE</scope>
    <source>
        <strain evidence="7">SB0664_bin_27</strain>
    </source>
</reference>
<dbReference type="Gene3D" id="3.30.70.580">
    <property type="entry name" value="Pseudouridine synthase I, catalytic domain, N-terminal subdomain"/>
    <property type="match status" value="1"/>
</dbReference>
<dbReference type="NCBIfam" id="TIGR00093">
    <property type="entry name" value="pseudouridine synthase"/>
    <property type="match status" value="1"/>
</dbReference>
<gene>
    <name evidence="7" type="ORF">F4Y42_19920</name>
</gene>
<dbReference type="GO" id="GO:0120159">
    <property type="term" value="F:rRNA pseudouridine synthase activity"/>
    <property type="evidence" value="ECO:0007669"/>
    <property type="project" value="UniProtKB-ARBA"/>
</dbReference>
<name>A0A6B0Z1F8_9CHLR</name>
<dbReference type="CDD" id="cd00165">
    <property type="entry name" value="S4"/>
    <property type="match status" value="1"/>
</dbReference>
<feature type="domain" description="RNA-binding S4" evidence="6">
    <location>
        <begin position="4"/>
        <end position="74"/>
    </location>
</feature>
<dbReference type="AlphaFoldDB" id="A0A6B0Z1F8"/>
<dbReference type="InterPro" id="IPR020094">
    <property type="entry name" value="TruA/RsuA/RluB/E/F_N"/>
</dbReference>
<accession>A0A6B0Z1F8</accession>
<evidence type="ECO:0000259" key="6">
    <source>
        <dbReference type="SMART" id="SM00363"/>
    </source>
</evidence>
<evidence type="ECO:0000313" key="7">
    <source>
        <dbReference type="EMBL" id="MXY95712.1"/>
    </source>
</evidence>
<keyword evidence="3" id="KW-0694">RNA-binding</keyword>
<dbReference type="InterPro" id="IPR036986">
    <property type="entry name" value="S4_RNA-bd_sf"/>
</dbReference>
<dbReference type="SMART" id="SM00363">
    <property type="entry name" value="S4"/>
    <property type="match status" value="1"/>
</dbReference>
<dbReference type="PROSITE" id="PS01149">
    <property type="entry name" value="PSI_RSU"/>
    <property type="match status" value="1"/>
</dbReference>
<feature type="compositionally biased region" description="Basic residues" evidence="5">
    <location>
        <begin position="287"/>
        <end position="298"/>
    </location>
</feature>
<dbReference type="InterPro" id="IPR006145">
    <property type="entry name" value="PsdUridine_synth_RsuA/RluA"/>
</dbReference>
<dbReference type="CDD" id="cd02870">
    <property type="entry name" value="PseudoU_synth_RsuA_like"/>
    <property type="match status" value="1"/>
</dbReference>
<comment type="similarity">
    <text evidence="1 4">Belongs to the pseudouridine synthase RsuA family.</text>
</comment>
<feature type="region of interest" description="Disordered" evidence="5">
    <location>
        <begin position="265"/>
        <end position="298"/>
    </location>
</feature>
<dbReference type="GO" id="GO:0000455">
    <property type="term" value="P:enzyme-directed rRNA pseudouridine synthesis"/>
    <property type="evidence" value="ECO:0007669"/>
    <property type="project" value="UniProtKB-ARBA"/>
</dbReference>
<dbReference type="PANTHER" id="PTHR47683:SF2">
    <property type="entry name" value="RNA-BINDING S4 DOMAIN-CONTAINING PROTEIN"/>
    <property type="match status" value="1"/>
</dbReference>
<comment type="caution">
    <text evidence="7">The sequence shown here is derived from an EMBL/GenBank/DDBJ whole genome shotgun (WGS) entry which is preliminary data.</text>
</comment>
<evidence type="ECO:0000256" key="5">
    <source>
        <dbReference type="SAM" id="MobiDB-lite"/>
    </source>
</evidence>
<dbReference type="EC" id="5.4.99.-" evidence="4"/>
<dbReference type="GO" id="GO:0003723">
    <property type="term" value="F:RNA binding"/>
    <property type="evidence" value="ECO:0007669"/>
    <property type="project" value="UniProtKB-KW"/>
</dbReference>
<dbReference type="SUPFAM" id="SSF55174">
    <property type="entry name" value="Alpha-L RNA-binding motif"/>
    <property type="match status" value="1"/>
</dbReference>
<dbReference type="InterPro" id="IPR050343">
    <property type="entry name" value="RsuA_PseudoU_synthase"/>
</dbReference>
<dbReference type="SUPFAM" id="SSF55120">
    <property type="entry name" value="Pseudouridine synthase"/>
    <property type="match status" value="1"/>
</dbReference>
<dbReference type="InterPro" id="IPR002942">
    <property type="entry name" value="S4_RNA-bd"/>
</dbReference>
<dbReference type="InterPro" id="IPR018496">
    <property type="entry name" value="PsdUridine_synth_RsuA/RluB_CS"/>
</dbReference>
<dbReference type="Pfam" id="PF00849">
    <property type="entry name" value="PseudoU_synth_2"/>
    <property type="match status" value="1"/>
</dbReference>
<dbReference type="InterPro" id="IPR020103">
    <property type="entry name" value="PsdUridine_synth_cat_dom_sf"/>
</dbReference>
<proteinExistence type="inferred from homology"/>
<dbReference type="PANTHER" id="PTHR47683">
    <property type="entry name" value="PSEUDOURIDINE SYNTHASE FAMILY PROTEIN-RELATED"/>
    <property type="match status" value="1"/>
</dbReference>
<dbReference type="PROSITE" id="PS50889">
    <property type="entry name" value="S4"/>
    <property type="match status" value="1"/>
</dbReference>
<protein>
    <recommendedName>
        <fullName evidence="4">Pseudouridine synthase</fullName>
        <ecNumber evidence="4">5.4.99.-</ecNumber>
    </recommendedName>
</protein>